<dbReference type="Proteomes" id="UP000699462">
    <property type="component" value="Unassembled WGS sequence"/>
</dbReference>
<evidence type="ECO:0000313" key="3">
    <source>
        <dbReference type="Proteomes" id="UP000699462"/>
    </source>
</evidence>
<evidence type="ECO:0000256" key="1">
    <source>
        <dbReference type="SAM" id="MobiDB-lite"/>
    </source>
</evidence>
<feature type="region of interest" description="Disordered" evidence="1">
    <location>
        <begin position="70"/>
        <end position="113"/>
    </location>
</feature>
<dbReference type="EMBL" id="JTDF01000029">
    <property type="protein sequence ID" value="KAF8572454.1"/>
    <property type="molecule type" value="Genomic_DNA"/>
</dbReference>
<gene>
    <name evidence="2" type="ORF">P879_00070</name>
</gene>
<reference evidence="2 3" key="1">
    <citation type="submission" date="2019-07" db="EMBL/GenBank/DDBJ databases">
        <title>Annotation for the trematode Paragonimus westermani.</title>
        <authorList>
            <person name="Choi Y.-J."/>
        </authorList>
    </citation>
    <scope>NUCLEOTIDE SEQUENCE [LARGE SCALE GENOMIC DNA]</scope>
    <source>
        <strain evidence="2">180907_Pwestermani</strain>
    </source>
</reference>
<organism evidence="2 3">
    <name type="scientific">Paragonimus westermani</name>
    <dbReference type="NCBI Taxonomy" id="34504"/>
    <lineage>
        <taxon>Eukaryota</taxon>
        <taxon>Metazoa</taxon>
        <taxon>Spiralia</taxon>
        <taxon>Lophotrochozoa</taxon>
        <taxon>Platyhelminthes</taxon>
        <taxon>Trematoda</taxon>
        <taxon>Digenea</taxon>
        <taxon>Plagiorchiida</taxon>
        <taxon>Troglotremata</taxon>
        <taxon>Troglotrematidae</taxon>
        <taxon>Paragonimus</taxon>
    </lineage>
</organism>
<evidence type="ECO:0008006" key="4">
    <source>
        <dbReference type="Google" id="ProtNLM"/>
    </source>
</evidence>
<dbReference type="SUPFAM" id="SSF81321">
    <property type="entry name" value="Family A G protein-coupled receptor-like"/>
    <property type="match status" value="1"/>
</dbReference>
<proteinExistence type="predicted"/>
<feature type="compositionally biased region" description="Low complexity" evidence="1">
    <location>
        <begin position="76"/>
        <end position="89"/>
    </location>
</feature>
<protein>
    <recommendedName>
        <fullName evidence="4">G-protein coupled receptors family 1 profile domain-containing protein</fullName>
    </recommendedName>
</protein>
<dbReference type="OrthoDB" id="5951059at2759"/>
<comment type="caution">
    <text evidence="2">The sequence shown here is derived from an EMBL/GenBank/DDBJ whole genome shotgun (WGS) entry which is preliminary data.</text>
</comment>
<accession>A0A8T0DZ26</accession>
<dbReference type="Gene3D" id="1.20.1070.10">
    <property type="entry name" value="Rhodopsin 7-helix transmembrane proteins"/>
    <property type="match status" value="1"/>
</dbReference>
<feature type="compositionally biased region" description="Polar residues" evidence="1">
    <location>
        <begin position="99"/>
        <end position="113"/>
    </location>
</feature>
<sequence>MLAESCPVQLQSTITWEDRSSHCYINSFLNPLIYAKFNREFRLPFRLILLCQCRDMNARLRSAAFSAQYGLPTGGSRRMSSTNRSVSNRVNRRSLLERPSTQRPQPSATQARL</sequence>
<evidence type="ECO:0000313" key="2">
    <source>
        <dbReference type="EMBL" id="KAF8572454.1"/>
    </source>
</evidence>
<dbReference type="AlphaFoldDB" id="A0A8T0DZ26"/>
<keyword evidence="3" id="KW-1185">Reference proteome</keyword>
<name>A0A8T0DZ26_9TREM</name>